<dbReference type="Pfam" id="PF00011">
    <property type="entry name" value="HSP20"/>
    <property type="match status" value="1"/>
</dbReference>
<dbReference type="KEGG" id="dov:DSCO28_21530"/>
<dbReference type="Proteomes" id="UP000425960">
    <property type="component" value="Chromosome"/>
</dbReference>
<gene>
    <name evidence="6" type="ORF">DSCO28_21530</name>
</gene>
<evidence type="ECO:0000259" key="4">
    <source>
        <dbReference type="PROSITE" id="PS01031"/>
    </source>
</evidence>
<dbReference type="PANTHER" id="PTHR11527">
    <property type="entry name" value="HEAT-SHOCK PROTEIN 20 FAMILY MEMBER"/>
    <property type="match status" value="1"/>
</dbReference>
<feature type="compositionally biased region" description="Basic and acidic residues" evidence="3">
    <location>
        <begin position="1"/>
        <end position="14"/>
    </location>
</feature>
<dbReference type="AlphaFoldDB" id="A0A5K7ZMZ5"/>
<dbReference type="SUPFAM" id="SSF49764">
    <property type="entry name" value="HSP20-like chaperones"/>
    <property type="match status" value="1"/>
</dbReference>
<evidence type="ECO:0000313" key="6">
    <source>
        <dbReference type="EMBL" id="BBO81587.1"/>
    </source>
</evidence>
<feature type="domain" description="CS" evidence="5">
    <location>
        <begin position="27"/>
        <end position="129"/>
    </location>
</feature>
<sequence>MSDTQELKVREKQEVASPAEQTKPGLVFTPSVDIFETDKSLTLLVDMPGVKTDDLDVDLRDDTLTLTGDVSPLLATPGEKVFVEYETGRYYRQFSLSEVIAQDKIDAKLSDGVLRLTLPKVEKATPRRIAVQSE</sequence>
<comment type="similarity">
    <text evidence="1 2">Belongs to the small heat shock protein (HSP20) family.</text>
</comment>
<dbReference type="PROSITE" id="PS01031">
    <property type="entry name" value="SHSP"/>
    <property type="match status" value="1"/>
</dbReference>
<dbReference type="CDD" id="cd06464">
    <property type="entry name" value="ACD_sHsps-like"/>
    <property type="match status" value="1"/>
</dbReference>
<evidence type="ECO:0000313" key="7">
    <source>
        <dbReference type="Proteomes" id="UP000425960"/>
    </source>
</evidence>
<accession>A0A5K7ZMZ5</accession>
<dbReference type="InterPro" id="IPR007052">
    <property type="entry name" value="CS_dom"/>
</dbReference>
<organism evidence="6 7">
    <name type="scientific">Desulfosarcina ovata subsp. sediminis</name>
    <dbReference type="NCBI Taxonomy" id="885957"/>
    <lineage>
        <taxon>Bacteria</taxon>
        <taxon>Pseudomonadati</taxon>
        <taxon>Thermodesulfobacteriota</taxon>
        <taxon>Desulfobacteria</taxon>
        <taxon>Desulfobacterales</taxon>
        <taxon>Desulfosarcinaceae</taxon>
        <taxon>Desulfosarcina</taxon>
    </lineage>
</organism>
<dbReference type="InterPro" id="IPR031107">
    <property type="entry name" value="Small_HSP"/>
</dbReference>
<reference evidence="6 7" key="1">
    <citation type="submission" date="2019-11" db="EMBL/GenBank/DDBJ databases">
        <title>Comparative genomics of hydrocarbon-degrading Desulfosarcina strains.</title>
        <authorList>
            <person name="Watanabe M."/>
            <person name="Kojima H."/>
            <person name="Fukui M."/>
        </authorList>
    </citation>
    <scope>NUCLEOTIDE SEQUENCE [LARGE SCALE GENOMIC DNA]</scope>
    <source>
        <strain evidence="6 7">28bB2T</strain>
    </source>
</reference>
<feature type="region of interest" description="Disordered" evidence="3">
    <location>
        <begin position="1"/>
        <end position="22"/>
    </location>
</feature>
<dbReference type="RefSeq" id="WP_155310095.1">
    <property type="nucleotide sequence ID" value="NZ_AP021876.1"/>
</dbReference>
<protein>
    <submittedName>
        <fullName evidence="6">Molecular chaperone</fullName>
    </submittedName>
</protein>
<evidence type="ECO:0000259" key="5">
    <source>
        <dbReference type="PROSITE" id="PS51203"/>
    </source>
</evidence>
<name>A0A5K7ZMZ5_9BACT</name>
<evidence type="ECO:0000256" key="2">
    <source>
        <dbReference type="RuleBase" id="RU003616"/>
    </source>
</evidence>
<evidence type="ECO:0000256" key="1">
    <source>
        <dbReference type="PROSITE-ProRule" id="PRU00285"/>
    </source>
</evidence>
<dbReference type="InterPro" id="IPR008978">
    <property type="entry name" value="HSP20-like_chaperone"/>
</dbReference>
<dbReference type="InterPro" id="IPR002068">
    <property type="entry name" value="A-crystallin/Hsp20_dom"/>
</dbReference>
<dbReference type="Gene3D" id="2.60.40.790">
    <property type="match status" value="1"/>
</dbReference>
<evidence type="ECO:0000256" key="3">
    <source>
        <dbReference type="SAM" id="MobiDB-lite"/>
    </source>
</evidence>
<feature type="domain" description="SHSP" evidence="4">
    <location>
        <begin position="23"/>
        <end position="134"/>
    </location>
</feature>
<dbReference type="EMBL" id="AP021876">
    <property type="protein sequence ID" value="BBO81587.1"/>
    <property type="molecule type" value="Genomic_DNA"/>
</dbReference>
<dbReference type="PROSITE" id="PS51203">
    <property type="entry name" value="CS"/>
    <property type="match status" value="1"/>
</dbReference>
<proteinExistence type="inferred from homology"/>